<evidence type="ECO:0000313" key="16">
    <source>
        <dbReference type="Proteomes" id="UP000001823"/>
    </source>
</evidence>
<sequence>MKNELIKISIRNLVEFVLRRGSIDSRIKASVRALEGIKGHKKIQSSYSEKDRAEVTLKEDIDFEDFTLRVEGRADGILEENKKIIIDEIKTTTKNVMDIDYDFNELHWAQAKVYAYIYSKEKKLDSIIVQLTYYNVEDFGTKFLRKEYSFHELREFFYDLIEKYKEWIILEKIWIDFRNDSIENFNFPFESYRKGQRELAIRVYKAITEGKKCFAEAPTGIGKTMSTLFPAVKALGAKETQKIFYITAKTTTREIANNTLRIMREKGLNLRSVNITAKEKCCKMEEKKCIPEYCPYANGYFDRVNIALKEALKHKEEYDLEYINELSEEYNICPFEFSLELSNFCDVVICDYNYIFDPQASLKGILEGKAKDYIILIDEAHNLLDRGRSMYSSKLFKDDFLKLKREFKSKDKGIYNSLDRANKYLIEKRKVLENLETKSLVEKEEPSDLYGILRGFLEKVDIYESKSSEENSNLLELYFNVYEFLNICGYYGEDFTTLYKLDGNNLELLINCLDPSRILKSIMNRFKSVIIFSATLLPMEYFKELYGAQEGDYSVNLTSPFDYKNKLTIVGKDVSTTYSNRKKTLPKIVNYIIECVKSKRGNYLVFFPSYEYMWMVHEEIKKREVDFSLVAQGDHMKEEEKEEFLSLFKEGGEKTHLGLAVLGGHFSEGIDLTLDKLIGVIIIGVGMPKICLERESIKEYYNSIGKNGFDYAYVYPGIIKVLQAAGRCIRTEKDKGVVLLLDDRYFTNKYKRLLPREWFLNILVESEEGIKNTCKNFWKEV</sequence>
<evidence type="ECO:0000256" key="8">
    <source>
        <dbReference type="ARBA" id="ARBA00023004"/>
    </source>
</evidence>
<keyword evidence="2" id="KW-0479">Metal-binding</keyword>
<evidence type="ECO:0000256" key="11">
    <source>
        <dbReference type="ARBA" id="ARBA00023204"/>
    </source>
</evidence>
<organism evidence="15 16">
    <name type="scientific">Clostridium perfringens (strain ATCC 13124 / DSM 756 / JCM 1290 / NCIMB 6125 / NCTC 8237 / Type A)</name>
    <dbReference type="NCBI Taxonomy" id="195103"/>
    <lineage>
        <taxon>Bacteria</taxon>
        <taxon>Bacillati</taxon>
        <taxon>Bacillota</taxon>
        <taxon>Clostridia</taxon>
        <taxon>Eubacteriales</taxon>
        <taxon>Clostridiaceae</taxon>
        <taxon>Clostridium</taxon>
    </lineage>
</organism>
<dbReference type="GO" id="GO:0003678">
    <property type="term" value="F:DNA helicase activity"/>
    <property type="evidence" value="ECO:0007669"/>
    <property type="project" value="InterPro"/>
</dbReference>
<evidence type="ECO:0000259" key="14">
    <source>
        <dbReference type="PROSITE" id="PS51193"/>
    </source>
</evidence>
<evidence type="ECO:0000256" key="4">
    <source>
        <dbReference type="ARBA" id="ARBA00022763"/>
    </source>
</evidence>
<dbReference type="PANTHER" id="PTHR11472">
    <property type="entry name" value="DNA REPAIR DEAD HELICASE RAD3/XP-D SUBFAMILY MEMBER"/>
    <property type="match status" value="1"/>
</dbReference>
<keyword evidence="3" id="KW-0547">Nucleotide-binding</keyword>
<keyword evidence="11" id="KW-0234">DNA repair</keyword>
<keyword evidence="7" id="KW-0067">ATP-binding</keyword>
<feature type="domain" description="Helicase ATP-binding" evidence="14">
    <location>
        <begin position="182"/>
        <end position="442"/>
    </location>
</feature>
<dbReference type="PANTHER" id="PTHR11472:SF34">
    <property type="entry name" value="REGULATOR OF TELOMERE ELONGATION HELICASE 1"/>
    <property type="match status" value="1"/>
</dbReference>
<dbReference type="GO" id="GO:0051539">
    <property type="term" value="F:4 iron, 4 sulfur cluster binding"/>
    <property type="evidence" value="ECO:0007669"/>
    <property type="project" value="UniProtKB-KW"/>
</dbReference>
<keyword evidence="8" id="KW-0408">Iron</keyword>
<keyword evidence="1" id="KW-0004">4Fe-4S</keyword>
<dbReference type="eggNOG" id="COG1199">
    <property type="taxonomic scope" value="Bacteria"/>
</dbReference>
<evidence type="ECO:0000256" key="7">
    <source>
        <dbReference type="ARBA" id="ARBA00022840"/>
    </source>
</evidence>
<evidence type="ECO:0000256" key="10">
    <source>
        <dbReference type="ARBA" id="ARBA00023125"/>
    </source>
</evidence>
<accession>A0A0H2YSE1</accession>
<dbReference type="PaxDb" id="195103-CPF_1408"/>
<keyword evidence="4" id="KW-0227">DNA damage</keyword>
<comment type="similarity">
    <text evidence="13">Belongs to the helicase family. DinG subfamily.</text>
</comment>
<evidence type="ECO:0000256" key="1">
    <source>
        <dbReference type="ARBA" id="ARBA00022485"/>
    </source>
</evidence>
<name>A0A0H2YSE1_CLOP1</name>
<evidence type="ECO:0000256" key="9">
    <source>
        <dbReference type="ARBA" id="ARBA00023014"/>
    </source>
</evidence>
<gene>
    <name evidence="15" type="ordered locus">CPF_1408</name>
</gene>
<evidence type="ECO:0000256" key="12">
    <source>
        <dbReference type="ARBA" id="ARBA00023235"/>
    </source>
</evidence>
<dbReference type="SUPFAM" id="SSF52540">
    <property type="entry name" value="P-loop containing nucleoside triphosphate hydrolases"/>
    <property type="match status" value="2"/>
</dbReference>
<dbReference type="STRING" id="195103.CPF_1408"/>
<dbReference type="GO" id="GO:0046872">
    <property type="term" value="F:metal ion binding"/>
    <property type="evidence" value="ECO:0007669"/>
    <property type="project" value="UniProtKB-KW"/>
</dbReference>
<dbReference type="Pfam" id="PF06733">
    <property type="entry name" value="DEAD_2"/>
    <property type="match status" value="1"/>
</dbReference>
<evidence type="ECO:0000256" key="13">
    <source>
        <dbReference type="ARBA" id="ARBA00038058"/>
    </source>
</evidence>
<keyword evidence="9" id="KW-0411">Iron-sulfur</keyword>
<dbReference type="InterPro" id="IPR006554">
    <property type="entry name" value="Helicase-like_DEXD_c2"/>
</dbReference>
<dbReference type="SMART" id="SM00488">
    <property type="entry name" value="DEXDc2"/>
    <property type="match status" value="1"/>
</dbReference>
<dbReference type="InterPro" id="IPR006555">
    <property type="entry name" value="ATP-dep_Helicase_C"/>
</dbReference>
<dbReference type="InterPro" id="IPR027417">
    <property type="entry name" value="P-loop_NTPase"/>
</dbReference>
<dbReference type="AlphaFoldDB" id="A0A0H2YSE1"/>
<proteinExistence type="inferred from homology"/>
<keyword evidence="5" id="KW-0378">Hydrolase</keyword>
<dbReference type="GO" id="GO:0016818">
    <property type="term" value="F:hydrolase activity, acting on acid anhydrides, in phosphorus-containing anhydrides"/>
    <property type="evidence" value="ECO:0007669"/>
    <property type="project" value="InterPro"/>
</dbReference>
<dbReference type="InterPro" id="IPR045028">
    <property type="entry name" value="DinG/Rad3-like"/>
</dbReference>
<dbReference type="Proteomes" id="UP000001823">
    <property type="component" value="Chromosome"/>
</dbReference>
<dbReference type="GO" id="GO:0005524">
    <property type="term" value="F:ATP binding"/>
    <property type="evidence" value="ECO:0007669"/>
    <property type="project" value="UniProtKB-KW"/>
</dbReference>
<dbReference type="InterPro" id="IPR014013">
    <property type="entry name" value="Helic_SF1/SF2_ATP-bd_DinG/Rad3"/>
</dbReference>
<dbReference type="Gene3D" id="3.40.50.300">
    <property type="entry name" value="P-loop containing nucleotide triphosphate hydrolases"/>
    <property type="match status" value="2"/>
</dbReference>
<protein>
    <submittedName>
        <fullName evidence="15">ATP-dependent helicase</fullName>
    </submittedName>
</protein>
<dbReference type="Gene3D" id="1.10.275.30">
    <property type="match status" value="1"/>
</dbReference>
<keyword evidence="12" id="KW-0413">Isomerase</keyword>
<dbReference type="GO" id="GO:0006281">
    <property type="term" value="P:DNA repair"/>
    <property type="evidence" value="ECO:0007669"/>
    <property type="project" value="UniProtKB-KW"/>
</dbReference>
<dbReference type="InterPro" id="IPR010614">
    <property type="entry name" value="RAD3-like_helicase_DEAD"/>
</dbReference>
<dbReference type="GO" id="GO:0003677">
    <property type="term" value="F:DNA binding"/>
    <property type="evidence" value="ECO:0007669"/>
    <property type="project" value="UniProtKB-KW"/>
</dbReference>
<reference evidence="15 16" key="1">
    <citation type="journal article" date="2006" name="Genome Res.">
        <title>Skewed genomic variability in strains of the toxigenic bacterial pathogen, Clostridium perfringens.</title>
        <authorList>
            <person name="Myers G.S."/>
            <person name="Rasko D.A."/>
            <person name="Cheung J.K."/>
            <person name="Ravel J."/>
            <person name="Seshadri R."/>
            <person name="Deboy R.T."/>
            <person name="Ren Q."/>
            <person name="Varga J."/>
            <person name="Awad M.M."/>
            <person name="Brinkac L.M."/>
            <person name="Daugherty S.C."/>
            <person name="Haft D.H."/>
            <person name="Dodson R.J."/>
            <person name="Madupu R."/>
            <person name="Nelson W.C."/>
            <person name="Rosovitz M.J."/>
            <person name="Sullivan S.A."/>
            <person name="Khouri H."/>
            <person name="Dimitrov G.I."/>
            <person name="Watkins K.L."/>
            <person name="Mulligan S."/>
            <person name="Benton J."/>
            <person name="Radune D."/>
            <person name="Fisher D.J."/>
            <person name="Atkins H.S."/>
            <person name="Hiscox T."/>
            <person name="Jost B.H."/>
            <person name="Billington S.J."/>
            <person name="Songer J.G."/>
            <person name="McClane B.A."/>
            <person name="Titball R.W."/>
            <person name="Rood J.I."/>
            <person name="Melville S.B."/>
            <person name="Paulsen I.T."/>
        </authorList>
    </citation>
    <scope>NUCLEOTIDE SEQUENCE [LARGE SCALE GENOMIC DNA]</scope>
    <source>
        <strain evidence="16">ATCC 13124 / DSM 756 / JCM 1290 / NCIMB 6125 / NCTC 8237 / S 107 / Type A</strain>
    </source>
</reference>
<keyword evidence="6 15" id="KW-0347">Helicase</keyword>
<dbReference type="KEGG" id="cpf:CPF_1408"/>
<evidence type="ECO:0000256" key="2">
    <source>
        <dbReference type="ARBA" id="ARBA00022723"/>
    </source>
</evidence>
<dbReference type="InterPro" id="IPR011545">
    <property type="entry name" value="DEAD/DEAH_box_helicase_dom"/>
</dbReference>
<dbReference type="EMBL" id="CP000246">
    <property type="protein sequence ID" value="ABG83611.1"/>
    <property type="molecule type" value="Genomic_DNA"/>
</dbReference>
<dbReference type="RefSeq" id="WP_011590697.1">
    <property type="nucleotide sequence ID" value="NC_008261.1"/>
</dbReference>
<dbReference type="HOGENOM" id="CLU_006515_7_0_9"/>
<evidence type="ECO:0000256" key="3">
    <source>
        <dbReference type="ARBA" id="ARBA00022741"/>
    </source>
</evidence>
<keyword evidence="16" id="KW-1185">Reference proteome</keyword>
<dbReference type="Pfam" id="PF00270">
    <property type="entry name" value="DEAD"/>
    <property type="match status" value="1"/>
</dbReference>
<dbReference type="PROSITE" id="PS51193">
    <property type="entry name" value="HELICASE_ATP_BIND_2"/>
    <property type="match status" value="1"/>
</dbReference>
<dbReference type="SMART" id="SM00491">
    <property type="entry name" value="HELICc2"/>
    <property type="match status" value="1"/>
</dbReference>
<keyword evidence="10" id="KW-0238">DNA-binding</keyword>
<evidence type="ECO:0000256" key="6">
    <source>
        <dbReference type="ARBA" id="ARBA00022806"/>
    </source>
</evidence>
<evidence type="ECO:0000313" key="15">
    <source>
        <dbReference type="EMBL" id="ABG83611.1"/>
    </source>
</evidence>
<dbReference type="Pfam" id="PF13307">
    <property type="entry name" value="Helicase_C_2"/>
    <property type="match status" value="1"/>
</dbReference>
<evidence type="ECO:0000256" key="5">
    <source>
        <dbReference type="ARBA" id="ARBA00022801"/>
    </source>
</evidence>